<keyword evidence="8" id="KW-0812">Transmembrane</keyword>
<proteinExistence type="predicted"/>
<feature type="domain" description="Sushi" evidence="9">
    <location>
        <begin position="141"/>
        <end position="201"/>
    </location>
</feature>
<feature type="domain" description="Sushi" evidence="9">
    <location>
        <begin position="203"/>
        <end position="261"/>
    </location>
</feature>
<organism evidence="10 11">
    <name type="scientific">Saccoglossus kowalevskii</name>
    <name type="common">Acorn worm</name>
    <dbReference type="NCBI Taxonomy" id="10224"/>
    <lineage>
        <taxon>Eukaryota</taxon>
        <taxon>Metazoa</taxon>
        <taxon>Hemichordata</taxon>
        <taxon>Enteropneusta</taxon>
        <taxon>Harrimaniidae</taxon>
        <taxon>Saccoglossus</taxon>
    </lineage>
</organism>
<keyword evidence="10" id="KW-1185">Reference proteome</keyword>
<dbReference type="InterPro" id="IPR000436">
    <property type="entry name" value="Sushi_SCR_CCP_dom"/>
</dbReference>
<accession>A0ABM0MK91</accession>
<keyword evidence="8" id="KW-0472">Membrane</keyword>
<keyword evidence="2" id="KW-0732">Signal</keyword>
<dbReference type="PANTHER" id="PTHR46393:SF7">
    <property type="entry name" value="COMPLEMENT C2"/>
    <property type="match status" value="1"/>
</dbReference>
<feature type="transmembrane region" description="Helical" evidence="8">
    <location>
        <begin position="282"/>
        <end position="304"/>
    </location>
</feature>
<name>A0ABM0MK91_SACKO</name>
<evidence type="ECO:0000313" key="11">
    <source>
        <dbReference type="RefSeq" id="XP_006820432.1"/>
    </source>
</evidence>
<keyword evidence="8" id="KW-1133">Transmembrane helix</keyword>
<evidence type="ECO:0000256" key="3">
    <source>
        <dbReference type="ARBA" id="ARBA00022737"/>
    </source>
</evidence>
<feature type="disulfide bond" evidence="6">
    <location>
        <begin position="232"/>
        <end position="259"/>
    </location>
</feature>
<evidence type="ECO:0000313" key="10">
    <source>
        <dbReference type="Proteomes" id="UP000694865"/>
    </source>
</evidence>
<evidence type="ECO:0000256" key="7">
    <source>
        <dbReference type="SAM" id="MobiDB-lite"/>
    </source>
</evidence>
<dbReference type="InterPro" id="IPR035976">
    <property type="entry name" value="Sushi/SCR/CCP_sf"/>
</dbReference>
<keyword evidence="1 6" id="KW-0768">Sushi</keyword>
<dbReference type="GeneID" id="102804453"/>
<evidence type="ECO:0000259" key="9">
    <source>
        <dbReference type="PROSITE" id="PS50923"/>
    </source>
</evidence>
<gene>
    <name evidence="11" type="primary">LOC102804453</name>
</gene>
<dbReference type="Gene3D" id="2.10.70.10">
    <property type="entry name" value="Complement Module, domain 1"/>
    <property type="match status" value="4"/>
</dbReference>
<dbReference type="PROSITE" id="PS50923">
    <property type="entry name" value="SUSHI"/>
    <property type="match status" value="4"/>
</dbReference>
<feature type="disulfide bond" evidence="6">
    <location>
        <begin position="172"/>
        <end position="199"/>
    </location>
</feature>
<feature type="compositionally biased region" description="Polar residues" evidence="7">
    <location>
        <begin position="383"/>
        <end position="392"/>
    </location>
</feature>
<evidence type="ECO:0000256" key="1">
    <source>
        <dbReference type="ARBA" id="ARBA00022659"/>
    </source>
</evidence>
<keyword evidence="5" id="KW-0325">Glycoprotein</keyword>
<feature type="compositionally biased region" description="Polar residues" evidence="7">
    <location>
        <begin position="364"/>
        <end position="377"/>
    </location>
</feature>
<dbReference type="CDD" id="cd00033">
    <property type="entry name" value="CCP"/>
    <property type="match status" value="4"/>
</dbReference>
<feature type="domain" description="Sushi" evidence="9">
    <location>
        <begin position="73"/>
        <end position="139"/>
    </location>
</feature>
<reference evidence="11" key="1">
    <citation type="submission" date="2025-08" db="UniProtKB">
        <authorList>
            <consortium name="RefSeq"/>
        </authorList>
    </citation>
    <scope>IDENTIFICATION</scope>
    <source>
        <tissue evidence="11">Testes</tissue>
    </source>
</reference>
<dbReference type="RefSeq" id="XP_006820432.1">
    <property type="nucleotide sequence ID" value="XM_006820369.1"/>
</dbReference>
<dbReference type="SMART" id="SM00032">
    <property type="entry name" value="CCP"/>
    <property type="match status" value="4"/>
</dbReference>
<comment type="caution">
    <text evidence="6">Lacks conserved residue(s) required for the propagation of feature annotation.</text>
</comment>
<sequence>MAVMFVVRHTCRAPIIPHGHVVDDQFSYHTQFKAGEHAFTVCNEGYHLSTTNNTNVCQKNSKWAYSWPQCIKIVCTSQPPSLDNGRFIVRGEAVGPGNGQYRQGSVAIYECDTFYSLIDNNVLTCRYGKWTGPPVYCDPLPGCNMPESTPHGYIIMSEQLPIPFGHKVSYRCETNYTLHGSIERECLSTMAWSGNPPLCLLGGGCDDPGTPDHGSRCCQDTFMTNSILAFYCDEGYERSGSPERSCQYDGSWSGIQPTCYQVNSLITASPVAQSVFLNNTTMTVVIVTTGTVLGMLIIVILFSVRRCKYCSHRRRVCRSIQIQQMRHSRAQEFYRGHEDIDRVALIAYANGLEVVLPSYEEATASESRSRPPSFTESSEADTNHSNSDQASQFRRLPRVPRNLRLPPPPPVSSIFVNQLQNEHQNADHENRVTHSANQADVQGEAGNLPASVQPENDVENASPQRADDDALLNLETVLTNINAEHGIEPAEVNNVTNVDSGVDVLSHLTERGVDDVDNVDHENDDALLTDIQINECDSHISVD</sequence>
<feature type="disulfide bond" evidence="6">
    <location>
        <begin position="143"/>
        <end position="186"/>
    </location>
</feature>
<keyword evidence="4 6" id="KW-1015">Disulfide bond</keyword>
<dbReference type="Proteomes" id="UP000694865">
    <property type="component" value="Unplaced"/>
</dbReference>
<evidence type="ECO:0000256" key="5">
    <source>
        <dbReference type="ARBA" id="ARBA00023180"/>
    </source>
</evidence>
<protein>
    <submittedName>
        <fullName evidence="11">Sushi domain-containing protein 4-like</fullName>
    </submittedName>
</protein>
<dbReference type="Pfam" id="PF00084">
    <property type="entry name" value="Sushi"/>
    <property type="match status" value="4"/>
</dbReference>
<evidence type="ECO:0000256" key="4">
    <source>
        <dbReference type="ARBA" id="ARBA00023157"/>
    </source>
</evidence>
<feature type="region of interest" description="Disordered" evidence="7">
    <location>
        <begin position="361"/>
        <end position="414"/>
    </location>
</feature>
<evidence type="ECO:0000256" key="2">
    <source>
        <dbReference type="ARBA" id="ARBA00022729"/>
    </source>
</evidence>
<feature type="domain" description="Sushi" evidence="9">
    <location>
        <begin position="9"/>
        <end position="72"/>
    </location>
</feature>
<dbReference type="SUPFAM" id="SSF57535">
    <property type="entry name" value="Complement control module/SCR domain"/>
    <property type="match status" value="4"/>
</dbReference>
<evidence type="ECO:0000256" key="6">
    <source>
        <dbReference type="PROSITE-ProRule" id="PRU00302"/>
    </source>
</evidence>
<evidence type="ECO:0000256" key="8">
    <source>
        <dbReference type="SAM" id="Phobius"/>
    </source>
</evidence>
<dbReference type="PANTHER" id="PTHR46393">
    <property type="entry name" value="SUSHI DOMAIN-CONTAINING PROTEIN"/>
    <property type="match status" value="1"/>
</dbReference>
<feature type="non-terminal residue" evidence="11">
    <location>
        <position position="543"/>
    </location>
</feature>
<keyword evidence="3" id="KW-0677">Repeat</keyword>